<dbReference type="AlphaFoldDB" id="A0A449GHA9"/>
<dbReference type="RefSeq" id="WP_098700766.1">
    <property type="nucleotide sequence ID" value="NZ_CAACYE020000001.1"/>
</dbReference>
<evidence type="ECO:0000256" key="3">
    <source>
        <dbReference type="ARBA" id="ARBA00023098"/>
    </source>
</evidence>
<keyword evidence="4" id="KW-0732">Signal</keyword>
<feature type="signal peptide" evidence="4">
    <location>
        <begin position="1"/>
        <end position="29"/>
    </location>
</feature>
<dbReference type="EMBL" id="CAACYE010000005">
    <property type="protein sequence ID" value="VFA85157.1"/>
    <property type="molecule type" value="Genomic_DNA"/>
</dbReference>
<evidence type="ECO:0000313" key="5">
    <source>
        <dbReference type="EMBL" id="VFA85157.1"/>
    </source>
</evidence>
<keyword evidence="1 5" id="KW-0378">Hydrolase</keyword>
<dbReference type="Pfam" id="PF03403">
    <property type="entry name" value="PAF-AH_p_II"/>
    <property type="match status" value="2"/>
</dbReference>
<dbReference type="PANTHER" id="PTHR10272:SF0">
    <property type="entry name" value="PLATELET-ACTIVATING FACTOR ACETYLHYDROLASE"/>
    <property type="match status" value="1"/>
</dbReference>
<dbReference type="Gene3D" id="3.40.50.1820">
    <property type="entry name" value="alpha/beta hydrolase"/>
    <property type="match status" value="1"/>
</dbReference>
<feature type="chain" id="PRO_5039672719" evidence="4">
    <location>
        <begin position="30"/>
        <end position="390"/>
    </location>
</feature>
<name>A0A449GHA9_NOCFR</name>
<accession>A0A449GHA9</accession>
<gene>
    <name evidence="5" type="ORF">NCTC1935_02994</name>
</gene>
<keyword evidence="3" id="KW-0443">Lipid metabolism</keyword>
<protein>
    <submittedName>
        <fullName evidence="5">Predicted dienelactone hydrolase</fullName>
    </submittedName>
</protein>
<evidence type="ECO:0000256" key="2">
    <source>
        <dbReference type="ARBA" id="ARBA00022963"/>
    </source>
</evidence>
<dbReference type="GO" id="GO:0016042">
    <property type="term" value="P:lipid catabolic process"/>
    <property type="evidence" value="ECO:0007669"/>
    <property type="project" value="UniProtKB-KW"/>
</dbReference>
<dbReference type="GO" id="GO:0003847">
    <property type="term" value="F:1-alkyl-2-acetylglycerophosphocholine esterase activity"/>
    <property type="evidence" value="ECO:0007669"/>
    <property type="project" value="TreeGrafter"/>
</dbReference>
<proteinExistence type="predicted"/>
<keyword evidence="2" id="KW-0442">Lipid degradation</keyword>
<dbReference type="InterPro" id="IPR029058">
    <property type="entry name" value="AB_hydrolase_fold"/>
</dbReference>
<evidence type="ECO:0000256" key="1">
    <source>
        <dbReference type="ARBA" id="ARBA00022801"/>
    </source>
</evidence>
<dbReference type="PANTHER" id="PTHR10272">
    <property type="entry name" value="PLATELET-ACTIVATING FACTOR ACETYLHYDROLASE"/>
    <property type="match status" value="1"/>
</dbReference>
<dbReference type="SUPFAM" id="SSF53474">
    <property type="entry name" value="alpha/beta-Hydrolases"/>
    <property type="match status" value="1"/>
</dbReference>
<reference evidence="5" key="1">
    <citation type="submission" date="2019-02" db="EMBL/GenBank/DDBJ databases">
        <authorList>
            <consortium name="Pathogen Informatics"/>
        </authorList>
    </citation>
    <scope>NUCLEOTIDE SEQUENCE</scope>
    <source>
        <strain evidence="5">3012STDY6733949</strain>
    </source>
</reference>
<organism evidence="5">
    <name type="scientific">Nocardia farcinica</name>
    <dbReference type="NCBI Taxonomy" id="37329"/>
    <lineage>
        <taxon>Bacteria</taxon>
        <taxon>Bacillati</taxon>
        <taxon>Actinomycetota</taxon>
        <taxon>Actinomycetes</taxon>
        <taxon>Mycobacteriales</taxon>
        <taxon>Nocardiaceae</taxon>
        <taxon>Nocardia</taxon>
    </lineage>
</organism>
<sequence length="390" mass="40845">MIELRRLVAAALAVAVLPLGAATAAPVTAAPVAAAPVSAPELPMPTGVFAVGRDTWHVVDDSRRDPWVPSEPRELMVGLFYPALSGDGAVAPYATPAEARLLVTRAGARSSDAGEAVRATETHSVTGATPQPGSFPLVVLSPGFGMPRYTLTSLAEELASRGYVVAAVDHANEAMGVEFPDGRMSTCRACETLEDQGAFALLVETRARDVSVLLDRLAAADAPSVARSVDFTRIGMAGHSIGGASAAAAMTRDGRVRAGVNMDGAFFSLPPGDDQAGRAFLLLGTDDEVHRPGGSDPTWTLTWPALGMWKRWVTFAGADHYSFTDIPVLAEQLDGSELGLPPGGTLSGQRAVALTRAYVGAFFDQRLRGIPQPLLDGPTPGRPEARFHML</sequence>
<evidence type="ECO:0000256" key="4">
    <source>
        <dbReference type="SAM" id="SignalP"/>
    </source>
</evidence>